<keyword evidence="1" id="KW-0472">Membrane</keyword>
<accession>A0A6H0XJ52</accession>
<organism evidence="2 3">
    <name type="scientific">Peltaster fructicola</name>
    <dbReference type="NCBI Taxonomy" id="286661"/>
    <lineage>
        <taxon>Eukaryota</taxon>
        <taxon>Fungi</taxon>
        <taxon>Dikarya</taxon>
        <taxon>Ascomycota</taxon>
        <taxon>Pezizomycotina</taxon>
        <taxon>Dothideomycetes</taxon>
        <taxon>Dothideomycetes incertae sedis</taxon>
        <taxon>Peltaster</taxon>
    </lineage>
</organism>
<dbReference type="OrthoDB" id="3905156at2759"/>
<name>A0A6H0XJ52_9PEZI</name>
<feature type="transmembrane region" description="Helical" evidence="1">
    <location>
        <begin position="138"/>
        <end position="158"/>
    </location>
</feature>
<dbReference type="EMBL" id="CP051139">
    <property type="protein sequence ID" value="QIW94667.1"/>
    <property type="molecule type" value="Genomic_DNA"/>
</dbReference>
<proteinExistence type="predicted"/>
<gene>
    <name evidence="2" type="ORF">AMS68_000185</name>
</gene>
<keyword evidence="1" id="KW-0812">Transmembrane</keyword>
<sequence length="165" mass="17265">MATLRETFAYLPPPAECLAILVGFAEITVFGLAGIASPADFAKGYGLPIKSAAAAQQHPGALAPSSDADSKASKEVGKTDTAFISAIAARNIQHGALILAFALYFKDRRALGVTVAAGFITTVADLLLVHSYGLKEAAFGHIIGIANCTLVGGSLLWWGRNDKWY</sequence>
<dbReference type="InterPro" id="IPR025363">
    <property type="entry name" value="DUF4267"/>
</dbReference>
<protein>
    <submittedName>
        <fullName evidence="2">Uncharacterized protein</fullName>
    </submittedName>
</protein>
<feature type="transmembrane region" description="Helical" evidence="1">
    <location>
        <begin position="110"/>
        <end position="132"/>
    </location>
</feature>
<evidence type="ECO:0000313" key="2">
    <source>
        <dbReference type="EMBL" id="QIW94667.1"/>
    </source>
</evidence>
<dbReference type="AlphaFoldDB" id="A0A6H0XJ52"/>
<evidence type="ECO:0000313" key="3">
    <source>
        <dbReference type="Proteomes" id="UP000503462"/>
    </source>
</evidence>
<keyword evidence="3" id="KW-1185">Reference proteome</keyword>
<keyword evidence="1" id="KW-1133">Transmembrane helix</keyword>
<dbReference type="Pfam" id="PF14087">
    <property type="entry name" value="DUF4267"/>
    <property type="match status" value="1"/>
</dbReference>
<dbReference type="Proteomes" id="UP000503462">
    <property type="component" value="Chromosome 1"/>
</dbReference>
<reference evidence="2 3" key="1">
    <citation type="journal article" date="2016" name="Sci. Rep.">
        <title>Peltaster fructicola genome reveals evolution from an invasive phytopathogen to an ectophytic parasite.</title>
        <authorList>
            <person name="Xu C."/>
            <person name="Chen H."/>
            <person name="Gleason M.L."/>
            <person name="Xu J.R."/>
            <person name="Liu H."/>
            <person name="Zhang R."/>
            <person name="Sun G."/>
        </authorList>
    </citation>
    <scope>NUCLEOTIDE SEQUENCE [LARGE SCALE GENOMIC DNA]</scope>
    <source>
        <strain evidence="2 3">LNHT1506</strain>
    </source>
</reference>
<evidence type="ECO:0000256" key="1">
    <source>
        <dbReference type="SAM" id="Phobius"/>
    </source>
</evidence>